<dbReference type="PIRSF" id="PIRSF000445">
    <property type="entry name" value="4pyrrol_synth_GluRdtase"/>
    <property type="match status" value="1"/>
</dbReference>
<accession>A0ABV7ZG22</accession>
<comment type="caution">
    <text evidence="13">The sequence shown here is derived from an EMBL/GenBank/DDBJ whole genome shotgun (WGS) entry which is preliminary data.</text>
</comment>
<evidence type="ECO:0000313" key="14">
    <source>
        <dbReference type="Proteomes" id="UP001595783"/>
    </source>
</evidence>
<evidence type="ECO:0000259" key="12">
    <source>
        <dbReference type="Pfam" id="PF05201"/>
    </source>
</evidence>
<comment type="pathway">
    <text evidence="1 8 9">Porphyrin-containing compound metabolism; protoporphyrin-IX biosynthesis; 5-aminolevulinate from L-glutamyl-tRNA(Glu): step 1/2.</text>
</comment>
<dbReference type="InterPro" id="IPR036291">
    <property type="entry name" value="NAD(P)-bd_dom_sf"/>
</dbReference>
<dbReference type="SUPFAM" id="SSF51735">
    <property type="entry name" value="NAD(P)-binding Rossmann-fold domains"/>
    <property type="match status" value="1"/>
</dbReference>
<evidence type="ECO:0000256" key="4">
    <source>
        <dbReference type="ARBA" id="ARBA00022857"/>
    </source>
</evidence>
<evidence type="ECO:0000313" key="13">
    <source>
        <dbReference type="EMBL" id="MFC3847121.1"/>
    </source>
</evidence>
<comment type="miscellaneous">
    <text evidence="8">During catalysis, the active site Cys acts as a nucleophile attacking the alpha-carbonyl group of tRNA-bound glutamate with the formation of a thioester intermediate between enzyme and glutamate, and the concomitant release of tRNA(Glu). The thioester intermediate is finally reduced by direct hydride transfer from NADPH, to form the product GSA.</text>
</comment>
<organism evidence="13 14">
    <name type="scientific">Helicobacter baculiformis</name>
    <dbReference type="NCBI Taxonomy" id="427351"/>
    <lineage>
        <taxon>Bacteria</taxon>
        <taxon>Pseudomonadati</taxon>
        <taxon>Campylobacterota</taxon>
        <taxon>Epsilonproteobacteria</taxon>
        <taxon>Campylobacterales</taxon>
        <taxon>Helicobacteraceae</taxon>
        <taxon>Helicobacter</taxon>
    </lineage>
</organism>
<comment type="function">
    <text evidence="8">Catalyzes the NADPH-dependent reduction of glutamyl-tRNA(Glu) to glutamate 1-semialdehyde (GSA).</text>
</comment>
<feature type="domain" description="Tetrapyrrole biosynthesis glutamyl-tRNA reductase dimerisation" evidence="10">
    <location>
        <begin position="320"/>
        <end position="417"/>
    </location>
</feature>
<comment type="domain">
    <text evidence="8">Possesses an unusual extended V-shaped dimeric structure with each monomer consisting of three distinct domains arranged along a curved 'spinal' alpha-helix. The N-terminal catalytic domain specifically recognizes the glutamate moiety of the substrate. The second domain is the NADPH-binding domain, and the third C-terminal domain is responsible for dimerization.</text>
</comment>
<evidence type="ECO:0000259" key="11">
    <source>
        <dbReference type="Pfam" id="PF01488"/>
    </source>
</evidence>
<feature type="domain" description="Quinate/shikimate 5-dehydrogenase/glutamyl-tRNA reductase" evidence="11">
    <location>
        <begin position="185"/>
        <end position="305"/>
    </location>
</feature>
<dbReference type="SUPFAM" id="SSF69075">
    <property type="entry name" value="Glutamyl tRNA-reductase dimerization domain"/>
    <property type="match status" value="1"/>
</dbReference>
<evidence type="ECO:0000256" key="5">
    <source>
        <dbReference type="ARBA" id="ARBA00023002"/>
    </source>
</evidence>
<dbReference type="Pfam" id="PF05201">
    <property type="entry name" value="GlutR_N"/>
    <property type="match status" value="1"/>
</dbReference>
<dbReference type="InterPro" id="IPR015895">
    <property type="entry name" value="4pyrrol_synth_GluRdtase_N"/>
</dbReference>
<dbReference type="InterPro" id="IPR036453">
    <property type="entry name" value="GluRdtase_dimer_dom_sf"/>
</dbReference>
<feature type="site" description="Important for activity" evidence="8">
    <location>
        <position position="102"/>
    </location>
</feature>
<keyword evidence="4 8" id="KW-0521">NADP</keyword>
<dbReference type="HAMAP" id="MF_00087">
    <property type="entry name" value="Glu_tRNA_reductase"/>
    <property type="match status" value="1"/>
</dbReference>
<sequence length="436" mass="49181">MQADYLSLGFSHKLLPIDTRERLVFEQDALLEFLAQLKREYKAIQEIMALCTCNRVEFYLYTSAPEHTAQHLLKALAQAKQVDLKTLQTGLETHAHMHAIHHVFCVVSSLDSLVVGETQITGQFKDAFKLCLQARLCAKHLSRLAHFALKCAAGVRNATAISSQAISIASVAVKQAIEILDTEKLDKRAMVVGVGEMGQLVCKHLLAKGFEVVLYNRNYEHAQDFAKNLGNQNLQLQPLSTLAQGINTHVFLFCATSARTSVITQGMVRACNFRRWWFDLAVPRNIETPTESNIWLYSVDDLQGVVAHNLEQRQKDMHGAYQVVGQYSVKFTQWLQSLEVDPLIKDLRGLAKEAALKELHRAIKKGYLPQEHEESVARILHNAFNTFLHHPTATLKKNAHKPESDMLGECLKSLFNLGKGNMFINRYKCEFSEEGL</sequence>
<gene>
    <name evidence="8 13" type="primary">hemA</name>
    <name evidence="13" type="ORF">ACFOPX_01040</name>
</gene>
<evidence type="ECO:0000256" key="6">
    <source>
        <dbReference type="ARBA" id="ARBA00023244"/>
    </source>
</evidence>
<feature type="domain" description="Glutamyl-tRNA reductase N-terminal" evidence="12">
    <location>
        <begin position="8"/>
        <end position="159"/>
    </location>
</feature>
<dbReference type="Proteomes" id="UP001595783">
    <property type="component" value="Unassembled WGS sequence"/>
</dbReference>
<feature type="binding site" evidence="8">
    <location>
        <begin position="52"/>
        <end position="55"/>
    </location>
    <ligand>
        <name>substrate</name>
    </ligand>
</feature>
<dbReference type="EMBL" id="JBHRZO010000004">
    <property type="protein sequence ID" value="MFC3847121.1"/>
    <property type="molecule type" value="Genomic_DNA"/>
</dbReference>
<evidence type="ECO:0000256" key="3">
    <source>
        <dbReference type="ARBA" id="ARBA00012970"/>
    </source>
</evidence>
<feature type="binding site" evidence="8">
    <location>
        <position position="112"/>
    </location>
    <ligand>
        <name>substrate</name>
    </ligand>
</feature>
<reference evidence="14" key="1">
    <citation type="journal article" date="2019" name="Int. J. Syst. Evol. Microbiol.">
        <title>The Global Catalogue of Microorganisms (GCM) 10K type strain sequencing project: providing services to taxonomists for standard genome sequencing and annotation.</title>
        <authorList>
            <consortium name="The Broad Institute Genomics Platform"/>
            <consortium name="The Broad Institute Genome Sequencing Center for Infectious Disease"/>
            <person name="Wu L."/>
            <person name="Ma J."/>
        </authorList>
    </citation>
    <scope>NUCLEOTIDE SEQUENCE [LARGE SCALE GENOMIC DNA]</scope>
    <source>
        <strain evidence="14">CCUG 53816</strain>
    </source>
</reference>
<dbReference type="InterPro" id="IPR018214">
    <property type="entry name" value="GluRdtase_CS"/>
</dbReference>
<dbReference type="GO" id="GO:0008883">
    <property type="term" value="F:glutamyl-tRNA reductase activity"/>
    <property type="evidence" value="ECO:0007669"/>
    <property type="project" value="UniProtKB-EC"/>
</dbReference>
<proteinExistence type="inferred from homology"/>
<dbReference type="Pfam" id="PF00745">
    <property type="entry name" value="GlutR_dimer"/>
    <property type="match status" value="1"/>
</dbReference>
<feature type="binding site" evidence="8">
    <location>
        <begin position="117"/>
        <end position="119"/>
    </location>
    <ligand>
        <name>substrate</name>
    </ligand>
</feature>
<dbReference type="RefSeq" id="WP_104751885.1">
    <property type="nucleotide sequence ID" value="NZ_FZMF01000011.1"/>
</dbReference>
<dbReference type="EC" id="1.2.1.70" evidence="3 8"/>
<evidence type="ECO:0000259" key="10">
    <source>
        <dbReference type="Pfam" id="PF00745"/>
    </source>
</evidence>
<dbReference type="Pfam" id="PF01488">
    <property type="entry name" value="Shikimate_DH"/>
    <property type="match status" value="1"/>
</dbReference>
<keyword evidence="6 8" id="KW-0627">Porphyrin biosynthesis</keyword>
<evidence type="ECO:0000256" key="8">
    <source>
        <dbReference type="HAMAP-Rule" id="MF_00087"/>
    </source>
</evidence>
<dbReference type="PANTHER" id="PTHR43013">
    <property type="entry name" value="GLUTAMYL-TRNA REDUCTASE"/>
    <property type="match status" value="1"/>
</dbReference>
<comment type="subunit">
    <text evidence="8">Homodimer.</text>
</comment>
<dbReference type="PROSITE" id="PS00747">
    <property type="entry name" value="GLUTR"/>
    <property type="match status" value="1"/>
</dbReference>
<dbReference type="Gene3D" id="3.40.50.720">
    <property type="entry name" value="NAD(P)-binding Rossmann-like Domain"/>
    <property type="match status" value="1"/>
</dbReference>
<feature type="binding site" evidence="8">
    <location>
        <position position="123"/>
    </location>
    <ligand>
        <name>substrate</name>
    </ligand>
</feature>
<evidence type="ECO:0000256" key="7">
    <source>
        <dbReference type="ARBA" id="ARBA00047464"/>
    </source>
</evidence>
<feature type="binding site" evidence="8">
    <location>
        <begin position="193"/>
        <end position="198"/>
    </location>
    <ligand>
        <name>NADP(+)</name>
        <dbReference type="ChEBI" id="CHEBI:58349"/>
    </ligand>
</feature>
<dbReference type="InterPro" id="IPR006151">
    <property type="entry name" value="Shikm_DH/Glu-tRNA_Rdtase"/>
</dbReference>
<dbReference type="InterPro" id="IPR000343">
    <property type="entry name" value="4pyrrol_synth_GluRdtase"/>
</dbReference>
<dbReference type="Gene3D" id="3.30.460.30">
    <property type="entry name" value="Glutamyl-tRNA reductase, N-terminal domain"/>
    <property type="match status" value="1"/>
</dbReference>
<dbReference type="InterPro" id="IPR036343">
    <property type="entry name" value="GluRdtase_N_sf"/>
</dbReference>
<protein>
    <recommendedName>
        <fullName evidence="3 8">Glutamyl-tRNA reductase</fullName>
        <shortName evidence="8">GluTR</shortName>
        <ecNumber evidence="3 8">1.2.1.70</ecNumber>
    </recommendedName>
</protein>
<dbReference type="InterPro" id="IPR015896">
    <property type="entry name" value="4pyrrol_synth_GluRdtase_dimer"/>
</dbReference>
<evidence type="ECO:0000256" key="9">
    <source>
        <dbReference type="RuleBase" id="RU000584"/>
    </source>
</evidence>
<comment type="similarity">
    <text evidence="2 8 9">Belongs to the glutamyl-tRNA reductase family.</text>
</comment>
<dbReference type="PANTHER" id="PTHR43013:SF1">
    <property type="entry name" value="GLUTAMYL-TRNA REDUCTASE"/>
    <property type="match status" value="1"/>
</dbReference>
<name>A0ABV7ZG22_9HELI</name>
<dbReference type="CDD" id="cd05213">
    <property type="entry name" value="NAD_bind_Glutamyl_tRNA_reduct"/>
    <property type="match status" value="1"/>
</dbReference>
<keyword evidence="14" id="KW-1185">Reference proteome</keyword>
<comment type="catalytic activity">
    <reaction evidence="7 8 9">
        <text>(S)-4-amino-5-oxopentanoate + tRNA(Glu) + NADP(+) = L-glutamyl-tRNA(Glu) + NADPH + H(+)</text>
        <dbReference type="Rhea" id="RHEA:12344"/>
        <dbReference type="Rhea" id="RHEA-COMP:9663"/>
        <dbReference type="Rhea" id="RHEA-COMP:9680"/>
        <dbReference type="ChEBI" id="CHEBI:15378"/>
        <dbReference type="ChEBI" id="CHEBI:57501"/>
        <dbReference type="ChEBI" id="CHEBI:57783"/>
        <dbReference type="ChEBI" id="CHEBI:58349"/>
        <dbReference type="ChEBI" id="CHEBI:78442"/>
        <dbReference type="ChEBI" id="CHEBI:78520"/>
        <dbReference type="EC" id="1.2.1.70"/>
    </reaction>
</comment>
<dbReference type="SUPFAM" id="SSF69742">
    <property type="entry name" value="Glutamyl tRNA-reductase catalytic, N-terminal domain"/>
    <property type="match status" value="1"/>
</dbReference>
<evidence type="ECO:0000256" key="2">
    <source>
        <dbReference type="ARBA" id="ARBA00005916"/>
    </source>
</evidence>
<dbReference type="NCBIfam" id="TIGR01035">
    <property type="entry name" value="hemA"/>
    <property type="match status" value="1"/>
</dbReference>
<keyword evidence="5 8" id="KW-0560">Oxidoreductase</keyword>
<evidence type="ECO:0000256" key="1">
    <source>
        <dbReference type="ARBA" id="ARBA00005059"/>
    </source>
</evidence>
<feature type="active site" description="Nucleophile" evidence="8">
    <location>
        <position position="53"/>
    </location>
</feature>